<reference evidence="2 3" key="1">
    <citation type="submission" date="2016-10" db="EMBL/GenBank/DDBJ databases">
        <authorList>
            <person name="de Groot N.N."/>
        </authorList>
    </citation>
    <scope>NUCLEOTIDE SEQUENCE [LARGE SCALE GENOMIC DNA]</scope>
    <source>
        <strain evidence="2 3">DSM 28010</strain>
    </source>
</reference>
<dbReference type="STRING" id="490829.SAMN05421850_10893"/>
<organism evidence="2 3">
    <name type="scientific">Lutimaribacter saemankumensis</name>
    <dbReference type="NCBI Taxonomy" id="490829"/>
    <lineage>
        <taxon>Bacteria</taxon>
        <taxon>Pseudomonadati</taxon>
        <taxon>Pseudomonadota</taxon>
        <taxon>Alphaproteobacteria</taxon>
        <taxon>Rhodobacterales</taxon>
        <taxon>Roseobacteraceae</taxon>
        <taxon>Lutimaribacter</taxon>
    </lineage>
</organism>
<dbReference type="AlphaFoldDB" id="A0A1G8QVH5"/>
<dbReference type="EMBL" id="FNEB01000008">
    <property type="protein sequence ID" value="SDJ08180.1"/>
    <property type="molecule type" value="Genomic_DNA"/>
</dbReference>
<evidence type="ECO:0000259" key="1">
    <source>
        <dbReference type="Pfam" id="PF01425"/>
    </source>
</evidence>
<dbReference type="Pfam" id="PF01425">
    <property type="entry name" value="Amidase"/>
    <property type="match status" value="1"/>
</dbReference>
<proteinExistence type="predicted"/>
<evidence type="ECO:0000313" key="2">
    <source>
        <dbReference type="EMBL" id="SDJ08180.1"/>
    </source>
</evidence>
<dbReference type="GO" id="GO:0003824">
    <property type="term" value="F:catalytic activity"/>
    <property type="evidence" value="ECO:0007669"/>
    <property type="project" value="InterPro"/>
</dbReference>
<dbReference type="Proteomes" id="UP000199340">
    <property type="component" value="Unassembled WGS sequence"/>
</dbReference>
<dbReference type="SUPFAM" id="SSF75304">
    <property type="entry name" value="Amidase signature (AS) enzymes"/>
    <property type="match status" value="1"/>
</dbReference>
<protein>
    <submittedName>
        <fullName evidence="2">Amidase</fullName>
    </submittedName>
</protein>
<sequence>MPLTQRSKAPTFSGPELCSKEAHEVVALLKSGEVSPQDLLQATYDRIASVEPAVNAMPILCPDRAGAAADALPSGAPDGPGWLAGLPVAIKDLTPVAGVLCTWGTRAMADNVAEKSDPLVARIEATGGIVIGKTNTPEFGAGGNTFNAVFGKTRNPYDTTMNAAGSSGGAAVSLATGEVWLSHGSDHGGSLRTPAAYNGIVGLRPSPGLCASDSEIGFITEGQQGPMARSVRDCALFLDAMAGFDPTIPSSFPPPCEGSYEQAVIAAPDAVRIAFSPDLGGLSPVEPVIDGAIRDALRAVEKNGGVIEEVTPDLTALEPTYHTLRGLLWASAFKRAPESLTRHFKPTLAENTAFGQALTIDDITEAQLNRTTLFKTMTALLGDFDVLACPVVGNMPRPVDVEWVDEVNGVRFDGYMDWLRFAFLATTTGLPAISVPIGFDDTGMPLAIQLIGPHRGESRLLSVARAVERAVGGPFPPIDPRVTHKGV</sequence>
<keyword evidence="3" id="KW-1185">Reference proteome</keyword>
<dbReference type="PANTHER" id="PTHR11895:SF76">
    <property type="entry name" value="INDOLEACETAMIDE HYDROLASE"/>
    <property type="match status" value="1"/>
</dbReference>
<dbReference type="InterPro" id="IPR000120">
    <property type="entry name" value="Amidase"/>
</dbReference>
<dbReference type="OrthoDB" id="9777859at2"/>
<evidence type="ECO:0000313" key="3">
    <source>
        <dbReference type="Proteomes" id="UP000199340"/>
    </source>
</evidence>
<feature type="domain" description="Amidase" evidence="1">
    <location>
        <begin position="38"/>
        <end position="461"/>
    </location>
</feature>
<dbReference type="Gene3D" id="3.90.1300.10">
    <property type="entry name" value="Amidase signature (AS) domain"/>
    <property type="match status" value="1"/>
</dbReference>
<dbReference type="PANTHER" id="PTHR11895">
    <property type="entry name" value="TRANSAMIDASE"/>
    <property type="match status" value="1"/>
</dbReference>
<accession>A0A1G8QVH5</accession>
<dbReference type="InterPro" id="IPR023631">
    <property type="entry name" value="Amidase_dom"/>
</dbReference>
<name>A0A1G8QVH5_9RHOB</name>
<gene>
    <name evidence="2" type="ORF">SAMN05421850_10893</name>
</gene>
<dbReference type="InterPro" id="IPR036928">
    <property type="entry name" value="AS_sf"/>
</dbReference>
<dbReference type="RefSeq" id="WP_090029484.1">
    <property type="nucleotide sequence ID" value="NZ_FNEB01000008.1"/>
</dbReference>